<name>A0A5A7PKE4_STRAF</name>
<gene>
    <name evidence="1" type="ORF">STAS_09478</name>
</gene>
<keyword evidence="2" id="KW-1185">Reference proteome</keyword>
<protein>
    <submittedName>
        <fullName evidence="1">Lipid-A-disaccharide synthase</fullName>
    </submittedName>
</protein>
<evidence type="ECO:0000313" key="1">
    <source>
        <dbReference type="EMBL" id="GER33345.1"/>
    </source>
</evidence>
<organism evidence="1 2">
    <name type="scientific">Striga asiatica</name>
    <name type="common">Asiatic witchweed</name>
    <name type="synonym">Buchnera asiatica</name>
    <dbReference type="NCBI Taxonomy" id="4170"/>
    <lineage>
        <taxon>Eukaryota</taxon>
        <taxon>Viridiplantae</taxon>
        <taxon>Streptophyta</taxon>
        <taxon>Embryophyta</taxon>
        <taxon>Tracheophyta</taxon>
        <taxon>Spermatophyta</taxon>
        <taxon>Magnoliopsida</taxon>
        <taxon>eudicotyledons</taxon>
        <taxon>Gunneridae</taxon>
        <taxon>Pentapetalae</taxon>
        <taxon>asterids</taxon>
        <taxon>lamiids</taxon>
        <taxon>Lamiales</taxon>
        <taxon>Orobanchaceae</taxon>
        <taxon>Buchnereae</taxon>
        <taxon>Striga</taxon>
    </lineage>
</organism>
<sequence length="187" mass="20453">MSCSNPSLPHALLAICPSRTLPRVFQRRNEPPSNACFMFMQPRAAHRRPIIVCVPPFARHHWARTGAVGAAAARPRVALGASKGRLLAAGVAWACRHATGTCWGCGWCEELRRRYWDSRWWFGETCGAILGDGYNIGSCCGSQHHIAGLRTRTRHCCASRAAFLPTCWMPANSVGFGLRPPAAANLD</sequence>
<reference evidence="2" key="1">
    <citation type="journal article" date="2019" name="Curr. Biol.">
        <title>Genome Sequence of Striga asiatica Provides Insight into the Evolution of Plant Parasitism.</title>
        <authorList>
            <person name="Yoshida S."/>
            <person name="Kim S."/>
            <person name="Wafula E.K."/>
            <person name="Tanskanen J."/>
            <person name="Kim Y.M."/>
            <person name="Honaas L."/>
            <person name="Yang Z."/>
            <person name="Spallek T."/>
            <person name="Conn C.E."/>
            <person name="Ichihashi Y."/>
            <person name="Cheong K."/>
            <person name="Cui S."/>
            <person name="Der J.P."/>
            <person name="Gundlach H."/>
            <person name="Jiao Y."/>
            <person name="Hori C."/>
            <person name="Ishida J.K."/>
            <person name="Kasahara H."/>
            <person name="Kiba T."/>
            <person name="Kim M.S."/>
            <person name="Koo N."/>
            <person name="Laohavisit A."/>
            <person name="Lee Y.H."/>
            <person name="Lumba S."/>
            <person name="McCourt P."/>
            <person name="Mortimer J.C."/>
            <person name="Mutuku J.M."/>
            <person name="Nomura T."/>
            <person name="Sasaki-Sekimoto Y."/>
            <person name="Seto Y."/>
            <person name="Wang Y."/>
            <person name="Wakatake T."/>
            <person name="Sakakibara H."/>
            <person name="Demura T."/>
            <person name="Yamaguchi S."/>
            <person name="Yoneyama K."/>
            <person name="Manabe R.I."/>
            <person name="Nelson D.C."/>
            <person name="Schulman A.H."/>
            <person name="Timko M.P."/>
            <person name="dePamphilis C.W."/>
            <person name="Choi D."/>
            <person name="Shirasu K."/>
        </authorList>
    </citation>
    <scope>NUCLEOTIDE SEQUENCE [LARGE SCALE GENOMIC DNA]</scope>
    <source>
        <strain evidence="2">cv. UVA1</strain>
    </source>
</reference>
<dbReference type="EMBL" id="BKCP01004738">
    <property type="protein sequence ID" value="GER33345.1"/>
    <property type="molecule type" value="Genomic_DNA"/>
</dbReference>
<proteinExistence type="predicted"/>
<dbReference type="Proteomes" id="UP000325081">
    <property type="component" value="Unassembled WGS sequence"/>
</dbReference>
<accession>A0A5A7PKE4</accession>
<comment type="caution">
    <text evidence="1">The sequence shown here is derived from an EMBL/GenBank/DDBJ whole genome shotgun (WGS) entry which is preliminary data.</text>
</comment>
<evidence type="ECO:0000313" key="2">
    <source>
        <dbReference type="Proteomes" id="UP000325081"/>
    </source>
</evidence>
<dbReference type="AlphaFoldDB" id="A0A5A7PKE4"/>